<dbReference type="PANTHER" id="PTHR30037:SF4">
    <property type="entry name" value="DNA-3-METHYLADENINE GLYCOSYLASE I"/>
    <property type="match status" value="1"/>
</dbReference>
<keyword evidence="1" id="KW-0862">Zinc</keyword>
<feature type="binding site" evidence="1">
    <location>
        <position position="180"/>
    </location>
    <ligand>
        <name>Zn(2+)</name>
        <dbReference type="ChEBI" id="CHEBI:29105"/>
    </ligand>
</feature>
<reference evidence="3" key="1">
    <citation type="submission" date="2018-12" db="EMBL/GenBank/DDBJ databases">
        <title>A new species of lactobacillus.</title>
        <authorList>
            <person name="Jian Y."/>
            <person name="Xin L."/>
            <person name="Hong Z.J."/>
            <person name="Ming L.Z."/>
            <person name="Hong X.Z."/>
        </authorList>
    </citation>
    <scope>NUCLEOTIDE SEQUENCE [LARGE SCALE GENOMIC DNA]</scope>
    <source>
        <strain evidence="3">HSLZ-75</strain>
    </source>
</reference>
<dbReference type="GO" id="GO:0006284">
    <property type="term" value="P:base-excision repair"/>
    <property type="evidence" value="ECO:0007669"/>
    <property type="project" value="InterPro"/>
</dbReference>
<accession>A0A4P6ZLY4</accession>
<dbReference type="KEGG" id="lji:ELX58_04575"/>
<feature type="binding site" evidence="1">
    <location>
        <position position="184"/>
    </location>
    <ligand>
        <name>Zn(2+)</name>
        <dbReference type="ChEBI" id="CHEBI:29105"/>
    </ligand>
</feature>
<dbReference type="Pfam" id="PF03352">
    <property type="entry name" value="Adenine_glyco"/>
    <property type="match status" value="1"/>
</dbReference>
<name>A0A4P6ZLY4_9LACO</name>
<dbReference type="InterPro" id="IPR052891">
    <property type="entry name" value="DNA-3mA_glycosylase"/>
</dbReference>
<dbReference type="SUPFAM" id="SSF48150">
    <property type="entry name" value="DNA-glycosylase"/>
    <property type="match status" value="1"/>
</dbReference>
<dbReference type="InterPro" id="IPR005019">
    <property type="entry name" value="Adenine_glyco"/>
</dbReference>
<dbReference type="InterPro" id="IPR011257">
    <property type="entry name" value="DNA_glycosylase"/>
</dbReference>
<dbReference type="Gene3D" id="1.10.340.30">
    <property type="entry name" value="Hypothetical protein, domain 2"/>
    <property type="match status" value="1"/>
</dbReference>
<dbReference type="GO" id="GO:0046872">
    <property type="term" value="F:metal ion binding"/>
    <property type="evidence" value="ECO:0007669"/>
    <property type="project" value="UniProtKB-KW"/>
</dbReference>
<evidence type="ECO:0000313" key="3">
    <source>
        <dbReference type="Proteomes" id="UP000294321"/>
    </source>
</evidence>
<dbReference type="Proteomes" id="UP000294321">
    <property type="component" value="Chromosome"/>
</dbReference>
<keyword evidence="1" id="KW-0479">Metal-binding</keyword>
<dbReference type="PANTHER" id="PTHR30037">
    <property type="entry name" value="DNA-3-METHYLADENINE GLYCOSYLASE 1"/>
    <property type="match status" value="1"/>
</dbReference>
<evidence type="ECO:0000256" key="1">
    <source>
        <dbReference type="PIRSR" id="PIRSR605019-1"/>
    </source>
</evidence>
<feature type="binding site" evidence="1">
    <location>
        <position position="10"/>
    </location>
    <ligand>
        <name>Zn(2+)</name>
        <dbReference type="ChEBI" id="CHEBI:29105"/>
    </ligand>
</feature>
<protein>
    <submittedName>
        <fullName evidence="2">DNA-3-methyladenine glycosylase I</fullName>
    </submittedName>
</protein>
<gene>
    <name evidence="2" type="ORF">ELX58_04575</name>
</gene>
<keyword evidence="3" id="KW-1185">Reference proteome</keyword>
<dbReference type="EMBL" id="CP034726">
    <property type="protein sequence ID" value="QBP18422.1"/>
    <property type="molecule type" value="Genomic_DNA"/>
</dbReference>
<dbReference type="OrthoDB" id="9807664at2"/>
<organism evidence="2 3">
    <name type="scientific">Acetilactobacillus jinshanensis</name>
    <dbReference type="NCBI Taxonomy" id="1720083"/>
    <lineage>
        <taxon>Bacteria</taxon>
        <taxon>Bacillati</taxon>
        <taxon>Bacillota</taxon>
        <taxon>Bacilli</taxon>
        <taxon>Lactobacillales</taxon>
        <taxon>Lactobacillaceae</taxon>
        <taxon>Acetilactobacillus</taxon>
    </lineage>
</organism>
<sequence length="206" mass="24819">MKRGDSLQTCPFANESPQSKYFHDHIWCVPKTDERQLFEMLTLETFQAGLTWKLILKKRPAFERAFQHFDWIKIGHMRSGRLKRIMNDPKIIRNKMKIKATINNARVLIKMHKHHQSLSRLTWLPVKYHPVTHRKHHNYALPTKHFVHLYLPLFKKYHFKFIGPKILYSYLQGAGVINDHVVGCYRYRQIIAYDKKFAHQHLRCYK</sequence>
<dbReference type="GO" id="GO:0008725">
    <property type="term" value="F:DNA-3-methyladenine glycosylase activity"/>
    <property type="evidence" value="ECO:0007669"/>
    <property type="project" value="InterPro"/>
</dbReference>
<proteinExistence type="predicted"/>
<dbReference type="AlphaFoldDB" id="A0A4P6ZLY4"/>
<evidence type="ECO:0000313" key="2">
    <source>
        <dbReference type="EMBL" id="QBP18422.1"/>
    </source>
</evidence>
<feature type="binding site" evidence="1">
    <location>
        <position position="23"/>
    </location>
    <ligand>
        <name>Zn(2+)</name>
        <dbReference type="ChEBI" id="CHEBI:29105"/>
    </ligand>
</feature>